<dbReference type="CDD" id="cd00430">
    <property type="entry name" value="PLPDE_III_AR"/>
    <property type="match status" value="1"/>
</dbReference>
<dbReference type="HAMAP" id="MF_01201">
    <property type="entry name" value="Ala_racemase"/>
    <property type="match status" value="1"/>
</dbReference>
<feature type="binding site" evidence="5 7">
    <location>
        <position position="310"/>
    </location>
    <ligand>
        <name>substrate</name>
    </ligand>
</feature>
<dbReference type="Pfam" id="PF01168">
    <property type="entry name" value="Ala_racemase_N"/>
    <property type="match status" value="1"/>
</dbReference>
<dbReference type="InterPro" id="IPR029066">
    <property type="entry name" value="PLP-binding_barrel"/>
</dbReference>
<evidence type="ECO:0000256" key="7">
    <source>
        <dbReference type="PIRSR" id="PIRSR600821-52"/>
    </source>
</evidence>
<comment type="catalytic activity">
    <reaction evidence="1 5">
        <text>L-alanine = D-alanine</text>
        <dbReference type="Rhea" id="RHEA:20249"/>
        <dbReference type="ChEBI" id="CHEBI:57416"/>
        <dbReference type="ChEBI" id="CHEBI:57972"/>
        <dbReference type="EC" id="5.1.1.1"/>
    </reaction>
</comment>
<comment type="function">
    <text evidence="5">Catalyzes the interconversion of L-alanine and D-alanine. May also act on other amino acids.</text>
</comment>
<dbReference type="InterPro" id="IPR020622">
    <property type="entry name" value="Ala_racemase_pyridoxalP-BS"/>
</dbReference>
<feature type="domain" description="Alanine racemase C-terminal" evidence="8">
    <location>
        <begin position="242"/>
        <end position="367"/>
    </location>
</feature>
<accession>A0A172Q5G5</accession>
<keyword evidence="4 5" id="KW-0413">Isomerase</keyword>
<dbReference type="NCBIfam" id="TIGR00492">
    <property type="entry name" value="alr"/>
    <property type="match status" value="1"/>
</dbReference>
<evidence type="ECO:0000256" key="1">
    <source>
        <dbReference type="ARBA" id="ARBA00000316"/>
    </source>
</evidence>
<dbReference type="FunFam" id="3.20.20.10:FF:000002">
    <property type="entry name" value="Alanine racemase"/>
    <property type="match status" value="1"/>
</dbReference>
<dbReference type="STRING" id="1811193.A0O21_00925"/>
<dbReference type="InterPro" id="IPR011079">
    <property type="entry name" value="Ala_racemase_C"/>
</dbReference>
<dbReference type="EC" id="5.1.1.1" evidence="5"/>
<dbReference type="UniPathway" id="UPA00042">
    <property type="reaction ID" value="UER00497"/>
</dbReference>
<dbReference type="InterPro" id="IPR000821">
    <property type="entry name" value="Ala_racemase"/>
</dbReference>
<dbReference type="PANTHER" id="PTHR30511:SF0">
    <property type="entry name" value="ALANINE RACEMASE, CATABOLIC-RELATED"/>
    <property type="match status" value="1"/>
</dbReference>
<dbReference type="Gene3D" id="3.20.20.10">
    <property type="entry name" value="Alanine racemase"/>
    <property type="match status" value="1"/>
</dbReference>
<evidence type="ECO:0000256" key="2">
    <source>
        <dbReference type="ARBA" id="ARBA00001933"/>
    </source>
</evidence>
<protein>
    <recommendedName>
        <fullName evidence="5">Alanine racemase</fullName>
        <ecNumber evidence="5">5.1.1.1</ecNumber>
    </recommendedName>
</protein>
<gene>
    <name evidence="9" type="ORF">A0O21_00925</name>
</gene>
<dbReference type="GO" id="GO:0005829">
    <property type="term" value="C:cytosol"/>
    <property type="evidence" value="ECO:0007669"/>
    <property type="project" value="TreeGrafter"/>
</dbReference>
<dbReference type="Pfam" id="PF00842">
    <property type="entry name" value="Ala_racemase_C"/>
    <property type="match status" value="1"/>
</dbReference>
<comment type="cofactor">
    <cofactor evidence="2 5 6">
        <name>pyridoxal 5'-phosphate</name>
        <dbReference type="ChEBI" id="CHEBI:597326"/>
    </cofactor>
</comment>
<organism evidence="9 10">
    <name type="scientific">Streptococcus pantholopis</name>
    <dbReference type="NCBI Taxonomy" id="1811193"/>
    <lineage>
        <taxon>Bacteria</taxon>
        <taxon>Bacillati</taxon>
        <taxon>Bacillota</taxon>
        <taxon>Bacilli</taxon>
        <taxon>Lactobacillales</taxon>
        <taxon>Streptococcaceae</taxon>
        <taxon>Streptococcus</taxon>
    </lineage>
</organism>
<sequence length="367" mass="39820">MIPGLHRPTKAIINLQAIADNIKTIQSHIPQGTKTYAVVKADAYGHGAVKVAHFIQGIVDAFAVSNLDEAIELRQSGITNDILVLGPIVPADIKLAKAFALTLTVSSLEWLDVARSQGSDFRDLTVHIKVDSGMGRIGIRTAEEANYLLSELKEAGSTVEGIFTHFATADEVDDQKLQEQLAFFKKILAQLDEQPELVHASNSAASLWHKETIFSAVRLGLAIYGLNPSGSTLSLPYPLKPALSLESALIQMKKIDEGDNVGYGATYTASSAQYIGTVPIGYADGWTRDLQGFSVLVDGQECEIVGRISMDQLTVRLPQAYPLGTKVTLIGTEKGQRISATDLARKRGTINYEILCLLSSRIPRQYL</sequence>
<dbReference type="PRINTS" id="PR00992">
    <property type="entry name" value="ALARACEMASE"/>
</dbReference>
<dbReference type="EMBL" id="CP014699">
    <property type="protein sequence ID" value="AND78688.1"/>
    <property type="molecule type" value="Genomic_DNA"/>
</dbReference>
<evidence type="ECO:0000313" key="10">
    <source>
        <dbReference type="Proteomes" id="UP000077317"/>
    </source>
</evidence>
<dbReference type="GO" id="GO:0008784">
    <property type="term" value="F:alanine racemase activity"/>
    <property type="evidence" value="ECO:0007669"/>
    <property type="project" value="UniProtKB-UniRule"/>
</dbReference>
<dbReference type="RefSeq" id="WP_067060137.1">
    <property type="nucleotide sequence ID" value="NZ_CP014699.1"/>
</dbReference>
<keyword evidence="10" id="KW-1185">Reference proteome</keyword>
<dbReference type="SMART" id="SM01005">
    <property type="entry name" value="Ala_racemase_C"/>
    <property type="match status" value="1"/>
</dbReference>
<dbReference type="Proteomes" id="UP000077317">
    <property type="component" value="Chromosome"/>
</dbReference>
<proteinExistence type="inferred from homology"/>
<reference evidence="10" key="2">
    <citation type="submission" date="2016-03" db="EMBL/GenBank/DDBJ databases">
        <title>Streptococcus antelopensis sp. nov., isolated from the feces of the Tibetan antelope (Pantholops hodgsonii) in Hoh Xil National Nature Reserve, Qinghai, China.</title>
        <authorList>
            <person name="Bai X."/>
        </authorList>
    </citation>
    <scope>NUCLEOTIDE SEQUENCE [LARGE SCALE GENOMIC DNA]</scope>
    <source>
        <strain evidence="10">TA 26</strain>
    </source>
</reference>
<dbReference type="GO" id="GO:0009252">
    <property type="term" value="P:peptidoglycan biosynthetic process"/>
    <property type="evidence" value="ECO:0007669"/>
    <property type="project" value="TreeGrafter"/>
</dbReference>
<dbReference type="OrthoDB" id="9813814at2"/>
<evidence type="ECO:0000313" key="9">
    <source>
        <dbReference type="EMBL" id="AND78688.1"/>
    </source>
</evidence>
<comment type="pathway">
    <text evidence="5">Amino-acid biosynthesis; D-alanine biosynthesis; D-alanine from L-alanine: step 1/1.</text>
</comment>
<keyword evidence="3 5" id="KW-0663">Pyridoxal phosphate</keyword>
<dbReference type="SUPFAM" id="SSF51419">
    <property type="entry name" value="PLP-binding barrel"/>
    <property type="match status" value="1"/>
</dbReference>
<name>A0A172Q5G5_9STRE</name>
<dbReference type="KEGG" id="spat:A0O21_00925"/>
<reference evidence="9 10" key="1">
    <citation type="journal article" date="2016" name="Int. J. Syst. Evol. Microbiol.">
        <title>Streptococcuspantholopis sp. nov., isolated from faeces of the Tibetan antelope (Pantholops hodgsonii).</title>
        <authorList>
            <person name="Bai X."/>
            <person name="Xiong Y."/>
            <person name="Lu S."/>
            <person name="Jin D."/>
            <person name="Lai X."/>
            <person name="Yang J."/>
            <person name="Niu L."/>
            <person name="Hu S."/>
            <person name="Meng X."/>
            <person name="Pu J."/>
            <person name="Ye C."/>
            <person name="Xu J."/>
        </authorList>
    </citation>
    <scope>NUCLEOTIDE SEQUENCE [LARGE SCALE GENOMIC DNA]</scope>
    <source>
        <strain evidence="9 10">TA 26</strain>
    </source>
</reference>
<dbReference type="FunFam" id="2.40.37.10:FF:000006">
    <property type="entry name" value="Alanine racemase"/>
    <property type="match status" value="1"/>
</dbReference>
<dbReference type="GO" id="GO:0030632">
    <property type="term" value="P:D-alanine biosynthetic process"/>
    <property type="evidence" value="ECO:0007669"/>
    <property type="project" value="UniProtKB-UniRule"/>
</dbReference>
<dbReference type="InterPro" id="IPR009006">
    <property type="entry name" value="Ala_racemase/Decarboxylase_C"/>
</dbReference>
<evidence type="ECO:0000256" key="3">
    <source>
        <dbReference type="ARBA" id="ARBA00022898"/>
    </source>
</evidence>
<evidence type="ECO:0000256" key="6">
    <source>
        <dbReference type="PIRSR" id="PIRSR600821-50"/>
    </source>
</evidence>
<comment type="similarity">
    <text evidence="5">Belongs to the alanine racemase family.</text>
</comment>
<evidence type="ECO:0000256" key="5">
    <source>
        <dbReference type="HAMAP-Rule" id="MF_01201"/>
    </source>
</evidence>
<dbReference type="InterPro" id="IPR001608">
    <property type="entry name" value="Ala_racemase_N"/>
</dbReference>
<feature type="binding site" evidence="5 7">
    <location>
        <position position="136"/>
    </location>
    <ligand>
        <name>substrate</name>
    </ligand>
</feature>
<dbReference type="PANTHER" id="PTHR30511">
    <property type="entry name" value="ALANINE RACEMASE"/>
    <property type="match status" value="1"/>
</dbReference>
<evidence type="ECO:0000256" key="4">
    <source>
        <dbReference type="ARBA" id="ARBA00023235"/>
    </source>
</evidence>
<dbReference type="SUPFAM" id="SSF50621">
    <property type="entry name" value="Alanine racemase C-terminal domain-like"/>
    <property type="match status" value="1"/>
</dbReference>
<feature type="active site" description="Proton acceptor; specific for L-alanine" evidence="5">
    <location>
        <position position="263"/>
    </location>
</feature>
<feature type="modified residue" description="N6-(pyridoxal phosphate)lysine" evidence="5 6">
    <location>
        <position position="40"/>
    </location>
</feature>
<dbReference type="PROSITE" id="PS00395">
    <property type="entry name" value="ALANINE_RACEMASE"/>
    <property type="match status" value="1"/>
</dbReference>
<dbReference type="GO" id="GO:0030170">
    <property type="term" value="F:pyridoxal phosphate binding"/>
    <property type="evidence" value="ECO:0007669"/>
    <property type="project" value="UniProtKB-UniRule"/>
</dbReference>
<dbReference type="Gene3D" id="2.40.37.10">
    <property type="entry name" value="Lyase, Ornithine Decarboxylase, Chain A, domain 1"/>
    <property type="match status" value="1"/>
</dbReference>
<evidence type="ECO:0000259" key="8">
    <source>
        <dbReference type="SMART" id="SM01005"/>
    </source>
</evidence>
<feature type="active site" description="Proton acceptor; specific for D-alanine" evidence="5">
    <location>
        <position position="40"/>
    </location>
</feature>
<dbReference type="AlphaFoldDB" id="A0A172Q5G5"/>